<keyword evidence="1" id="KW-0808">Transferase</keyword>
<dbReference type="PANTHER" id="PTHR43877">
    <property type="entry name" value="AMINOALKYLPHOSPHONATE N-ACETYLTRANSFERASE-RELATED-RELATED"/>
    <property type="match status" value="1"/>
</dbReference>
<dbReference type="AlphaFoldDB" id="A0A6J6IL13"/>
<dbReference type="InterPro" id="IPR050832">
    <property type="entry name" value="Bact_Acetyltransf"/>
</dbReference>
<sequence>MPVTSATIRSMQWSDVESVVALEQQLFPVDAWSPEAFWAELALVPQTRCYIVAVDSHEQIVGYAGLFNAGSDADIQTVAVAPDAQGRGIGRLLLRSLLDTARSRGSSRVFLEVRSDNASAMAMYLAHGFEQLNVRRDYYAPGVDAVVMRLMVGHE</sequence>
<dbReference type="InterPro" id="IPR006464">
    <property type="entry name" value="AcTrfase_RimI/Ard1"/>
</dbReference>
<organism evidence="4">
    <name type="scientific">freshwater metagenome</name>
    <dbReference type="NCBI Taxonomy" id="449393"/>
    <lineage>
        <taxon>unclassified sequences</taxon>
        <taxon>metagenomes</taxon>
        <taxon>ecological metagenomes</taxon>
    </lineage>
</organism>
<evidence type="ECO:0000259" key="3">
    <source>
        <dbReference type="PROSITE" id="PS51186"/>
    </source>
</evidence>
<dbReference type="InterPro" id="IPR016181">
    <property type="entry name" value="Acyl_CoA_acyltransferase"/>
</dbReference>
<gene>
    <name evidence="4" type="ORF">UFOPK1939_00879</name>
</gene>
<evidence type="ECO:0000256" key="2">
    <source>
        <dbReference type="ARBA" id="ARBA00023315"/>
    </source>
</evidence>
<dbReference type="GO" id="GO:0008080">
    <property type="term" value="F:N-acetyltransferase activity"/>
    <property type="evidence" value="ECO:0007669"/>
    <property type="project" value="InterPro"/>
</dbReference>
<name>A0A6J6IL13_9ZZZZ</name>
<dbReference type="SUPFAM" id="SSF55729">
    <property type="entry name" value="Acyl-CoA N-acyltransferases (Nat)"/>
    <property type="match status" value="1"/>
</dbReference>
<dbReference type="Pfam" id="PF00583">
    <property type="entry name" value="Acetyltransf_1"/>
    <property type="match status" value="1"/>
</dbReference>
<dbReference type="CDD" id="cd04301">
    <property type="entry name" value="NAT_SF"/>
    <property type="match status" value="1"/>
</dbReference>
<dbReference type="PANTHER" id="PTHR43877:SF2">
    <property type="entry name" value="AMINOALKYLPHOSPHONATE N-ACETYLTRANSFERASE-RELATED"/>
    <property type="match status" value="1"/>
</dbReference>
<dbReference type="PROSITE" id="PS51186">
    <property type="entry name" value="GNAT"/>
    <property type="match status" value="1"/>
</dbReference>
<dbReference type="EMBL" id="CAEZVF010000137">
    <property type="protein sequence ID" value="CAB4625226.1"/>
    <property type="molecule type" value="Genomic_DNA"/>
</dbReference>
<accession>A0A6J6IL13</accession>
<dbReference type="NCBIfam" id="TIGR01575">
    <property type="entry name" value="rimI"/>
    <property type="match status" value="1"/>
</dbReference>
<protein>
    <submittedName>
        <fullName evidence="4">Unannotated protein</fullName>
    </submittedName>
</protein>
<evidence type="ECO:0000256" key="1">
    <source>
        <dbReference type="ARBA" id="ARBA00022679"/>
    </source>
</evidence>
<proteinExistence type="predicted"/>
<dbReference type="Gene3D" id="3.40.630.30">
    <property type="match status" value="1"/>
</dbReference>
<keyword evidence="2" id="KW-0012">Acyltransferase</keyword>
<evidence type="ECO:0000313" key="4">
    <source>
        <dbReference type="EMBL" id="CAB4625226.1"/>
    </source>
</evidence>
<dbReference type="InterPro" id="IPR000182">
    <property type="entry name" value="GNAT_dom"/>
</dbReference>
<reference evidence="4" key="1">
    <citation type="submission" date="2020-05" db="EMBL/GenBank/DDBJ databases">
        <authorList>
            <person name="Chiriac C."/>
            <person name="Salcher M."/>
            <person name="Ghai R."/>
            <person name="Kavagutti S V."/>
        </authorList>
    </citation>
    <scope>NUCLEOTIDE SEQUENCE</scope>
</reference>
<feature type="domain" description="N-acetyltransferase" evidence="3">
    <location>
        <begin position="6"/>
        <end position="153"/>
    </location>
</feature>